<evidence type="ECO:0000313" key="2">
    <source>
        <dbReference type="Proteomes" id="UP000199165"/>
    </source>
</evidence>
<organism evidence="1 2">
    <name type="scientific">Actinopolyspora righensis</name>
    <dbReference type="NCBI Taxonomy" id="995060"/>
    <lineage>
        <taxon>Bacteria</taxon>
        <taxon>Bacillati</taxon>
        <taxon>Actinomycetota</taxon>
        <taxon>Actinomycetes</taxon>
        <taxon>Actinopolysporales</taxon>
        <taxon>Actinopolysporaceae</taxon>
        <taxon>Actinopolyspora</taxon>
        <taxon>Actinopolyspora alba group</taxon>
    </lineage>
</organism>
<dbReference type="STRING" id="995060.SAMN04487904_11437"/>
<dbReference type="Proteomes" id="UP000199165">
    <property type="component" value="Unassembled WGS sequence"/>
</dbReference>
<keyword evidence="2" id="KW-1185">Reference proteome</keyword>
<dbReference type="EMBL" id="FPAT01000014">
    <property type="protein sequence ID" value="SFT94029.1"/>
    <property type="molecule type" value="Genomic_DNA"/>
</dbReference>
<name>A0A1I7C3P1_9ACTN</name>
<gene>
    <name evidence="1" type="ORF">SAMN04487904_11437</name>
</gene>
<sequence length="216" mass="23977">MNRCGRITNNAIMSGTDINVVGVTPWCLRPPDSGSATSGEGSATVDRSDLRVRCRRRVDELLGHIGVPHPWDINDFLDRLEQHRGRDIDLCPIVWTRGDSSGLWQQHADHDVIAYAANTSGFHQDHIILHEVGHMISRHRGHCVLSEQEAQRIAPDLAPAALAHLLDRATGESQEHEAETVASLLHQRARRRPHVAGEAPPMTARRLARVDYIFGG</sequence>
<accession>A0A1I7C3P1</accession>
<reference evidence="2" key="1">
    <citation type="submission" date="2016-10" db="EMBL/GenBank/DDBJ databases">
        <authorList>
            <person name="Varghese N."/>
            <person name="Submissions S."/>
        </authorList>
    </citation>
    <scope>NUCLEOTIDE SEQUENCE [LARGE SCALE GENOMIC DNA]</scope>
    <source>
        <strain evidence="2">DSM 45501</strain>
    </source>
</reference>
<protein>
    <recommendedName>
        <fullName evidence="3">IrrE N-terminal-like domain-containing protein</fullName>
    </recommendedName>
</protein>
<evidence type="ECO:0000313" key="1">
    <source>
        <dbReference type="EMBL" id="SFT94029.1"/>
    </source>
</evidence>
<dbReference type="AlphaFoldDB" id="A0A1I7C3P1"/>
<evidence type="ECO:0008006" key="3">
    <source>
        <dbReference type="Google" id="ProtNLM"/>
    </source>
</evidence>
<proteinExistence type="predicted"/>